<dbReference type="PRINTS" id="PR00320">
    <property type="entry name" value="GPROTEINBRPT"/>
</dbReference>
<evidence type="ECO:0000313" key="9">
    <source>
        <dbReference type="EMBL" id="EGC39617.1"/>
    </source>
</evidence>
<keyword evidence="10" id="KW-1185">Reference proteome</keyword>
<dbReference type="PROSITE" id="PS00678">
    <property type="entry name" value="WD_REPEATS_1"/>
    <property type="match status" value="1"/>
</dbReference>
<protein>
    <recommendedName>
        <fullName evidence="6">Ribosome biogenesis protein WDR12 homolog</fullName>
    </recommendedName>
</protein>
<accession>F0Z8W9</accession>
<evidence type="ECO:0000256" key="2">
    <source>
        <dbReference type="ARBA" id="ARBA00022552"/>
    </source>
</evidence>
<evidence type="ECO:0000259" key="8">
    <source>
        <dbReference type="Pfam" id="PF08154"/>
    </source>
</evidence>
<dbReference type="CDD" id="cd00200">
    <property type="entry name" value="WD40"/>
    <property type="match status" value="1"/>
</dbReference>
<keyword evidence="5 6" id="KW-0539">Nucleus</keyword>
<dbReference type="PANTHER" id="PTHR19855:SF11">
    <property type="entry name" value="RIBOSOME BIOGENESIS PROTEIN WDR12"/>
    <property type="match status" value="1"/>
</dbReference>
<comment type="similarity">
    <text evidence="6">Belongs to the WD repeat WDR12/YTM1 family.</text>
</comment>
<dbReference type="GO" id="GO:0043021">
    <property type="term" value="F:ribonucleoprotein complex binding"/>
    <property type="evidence" value="ECO:0007669"/>
    <property type="project" value="UniProtKB-UniRule"/>
</dbReference>
<dbReference type="HAMAP" id="MF_03029">
    <property type="entry name" value="WDR12"/>
    <property type="match status" value="1"/>
</dbReference>
<feature type="repeat" description="WD" evidence="7">
    <location>
        <begin position="195"/>
        <end position="230"/>
    </location>
</feature>
<reference evidence="10" key="1">
    <citation type="journal article" date="2011" name="Genome Biol.">
        <title>Comparative genomics of the social amoebae Dictyostelium discoideum and Dictyostelium purpureum.</title>
        <authorList>
            <consortium name="US DOE Joint Genome Institute (JGI-PGF)"/>
            <person name="Sucgang R."/>
            <person name="Kuo A."/>
            <person name="Tian X."/>
            <person name="Salerno W."/>
            <person name="Parikh A."/>
            <person name="Feasley C.L."/>
            <person name="Dalin E."/>
            <person name="Tu H."/>
            <person name="Huang E."/>
            <person name="Barry K."/>
            <person name="Lindquist E."/>
            <person name="Shapiro H."/>
            <person name="Bruce D."/>
            <person name="Schmutz J."/>
            <person name="Salamov A."/>
            <person name="Fey P."/>
            <person name="Gaudet P."/>
            <person name="Anjard C."/>
            <person name="Babu M.M."/>
            <person name="Basu S."/>
            <person name="Bushmanova Y."/>
            <person name="van der Wel H."/>
            <person name="Katoh-Kurasawa M."/>
            <person name="Dinh C."/>
            <person name="Coutinho P.M."/>
            <person name="Saito T."/>
            <person name="Elias M."/>
            <person name="Schaap P."/>
            <person name="Kay R.R."/>
            <person name="Henrissat B."/>
            <person name="Eichinger L."/>
            <person name="Rivero F."/>
            <person name="Putnam N.H."/>
            <person name="West C.M."/>
            <person name="Loomis W.F."/>
            <person name="Chisholm R.L."/>
            <person name="Shaulsky G."/>
            <person name="Strassmann J.E."/>
            <person name="Queller D.C."/>
            <person name="Kuspa A."/>
            <person name="Grigoriev I.V."/>
        </authorList>
    </citation>
    <scope>NUCLEOTIDE SEQUENCE [LARGE SCALE GENOMIC DNA]</scope>
    <source>
        <strain evidence="10">QSDP1</strain>
    </source>
</reference>
<dbReference type="STRING" id="5786.F0Z8W9"/>
<comment type="function">
    <text evidence="6">Required for maturation of ribosomal RNAs and formation of the large ribosomal subunit.</text>
</comment>
<dbReference type="Pfam" id="PF00400">
    <property type="entry name" value="WD40"/>
    <property type="match status" value="6"/>
</dbReference>
<dbReference type="InterPro" id="IPR036322">
    <property type="entry name" value="WD40_repeat_dom_sf"/>
</dbReference>
<dbReference type="FunCoup" id="F0Z8W9">
    <property type="interactions" value="630"/>
</dbReference>
<dbReference type="GO" id="GO:0000466">
    <property type="term" value="P:maturation of 5.8S rRNA from tricistronic rRNA transcript (SSU-rRNA, 5.8S rRNA, LSU-rRNA)"/>
    <property type="evidence" value="ECO:0007669"/>
    <property type="project" value="UniProtKB-UniRule"/>
</dbReference>
<dbReference type="GeneID" id="10509743"/>
<evidence type="ECO:0000256" key="4">
    <source>
        <dbReference type="ARBA" id="ARBA00022737"/>
    </source>
</evidence>
<feature type="repeat" description="WD" evidence="7">
    <location>
        <begin position="285"/>
        <end position="307"/>
    </location>
</feature>
<proteinExistence type="inferred from homology"/>
<organism evidence="9 10">
    <name type="scientific">Dictyostelium purpureum</name>
    <name type="common">Slime mold</name>
    <dbReference type="NCBI Taxonomy" id="5786"/>
    <lineage>
        <taxon>Eukaryota</taxon>
        <taxon>Amoebozoa</taxon>
        <taxon>Evosea</taxon>
        <taxon>Eumycetozoa</taxon>
        <taxon>Dictyostelia</taxon>
        <taxon>Dictyosteliales</taxon>
        <taxon>Dictyosteliaceae</taxon>
        <taxon>Dictyostelium</taxon>
    </lineage>
</organism>
<comment type="subcellular location">
    <subcellularLocation>
        <location evidence="6">Nucleus</location>
        <location evidence="6">Nucleolus</location>
    </subcellularLocation>
    <subcellularLocation>
        <location evidence="6">Nucleus</location>
        <location evidence="6">Nucleoplasm</location>
    </subcellularLocation>
</comment>
<dbReference type="PANTHER" id="PTHR19855">
    <property type="entry name" value="WD40 REPEAT PROTEIN 12, 37"/>
    <property type="match status" value="1"/>
</dbReference>
<evidence type="ECO:0000256" key="6">
    <source>
        <dbReference type="HAMAP-Rule" id="MF_03029"/>
    </source>
</evidence>
<dbReference type="InParanoid" id="F0Z8W9"/>
<dbReference type="GO" id="GO:0005730">
    <property type="term" value="C:nucleolus"/>
    <property type="evidence" value="ECO:0007669"/>
    <property type="project" value="UniProtKB-SubCell"/>
</dbReference>
<dbReference type="EMBL" id="GL870954">
    <property type="protein sequence ID" value="EGC39617.1"/>
    <property type="molecule type" value="Genomic_DNA"/>
</dbReference>
<evidence type="ECO:0000256" key="7">
    <source>
        <dbReference type="PROSITE-ProRule" id="PRU00221"/>
    </source>
</evidence>
<keyword evidence="4" id="KW-0677">Repeat</keyword>
<dbReference type="SUPFAM" id="SSF50978">
    <property type="entry name" value="WD40 repeat-like"/>
    <property type="match status" value="1"/>
</dbReference>
<evidence type="ECO:0000256" key="5">
    <source>
        <dbReference type="ARBA" id="ARBA00023242"/>
    </source>
</evidence>
<keyword evidence="2 6" id="KW-0698">rRNA processing</keyword>
<keyword evidence="1 6" id="KW-0690">Ribosome biogenesis</keyword>
<dbReference type="RefSeq" id="XP_003283838.1">
    <property type="nucleotide sequence ID" value="XM_003283790.1"/>
</dbReference>
<dbReference type="OMA" id="DHKYVEF"/>
<dbReference type="VEuPathDB" id="AmoebaDB:DICPUDRAFT_26566"/>
<gene>
    <name evidence="9" type="ORF">DICPUDRAFT_26566</name>
</gene>
<dbReference type="GO" id="GO:0046689">
    <property type="term" value="P:response to mercury ion"/>
    <property type="evidence" value="ECO:0007669"/>
    <property type="project" value="EnsemblProtists"/>
</dbReference>
<dbReference type="InterPro" id="IPR015943">
    <property type="entry name" value="WD40/YVTN_repeat-like_dom_sf"/>
</dbReference>
<dbReference type="Pfam" id="PF08154">
    <property type="entry name" value="NLE"/>
    <property type="match status" value="1"/>
</dbReference>
<feature type="domain" description="NLE" evidence="8">
    <location>
        <begin position="14"/>
        <end position="78"/>
    </location>
</feature>
<keyword evidence="3 7" id="KW-0853">WD repeat</keyword>
<dbReference type="GO" id="GO:0030687">
    <property type="term" value="C:preribosome, large subunit precursor"/>
    <property type="evidence" value="ECO:0007669"/>
    <property type="project" value="UniProtKB-UniRule"/>
</dbReference>
<dbReference type="SMART" id="SM00320">
    <property type="entry name" value="WD40"/>
    <property type="match status" value="7"/>
</dbReference>
<name>F0Z8W9_DICPU</name>
<dbReference type="PROSITE" id="PS50082">
    <property type="entry name" value="WD_REPEATS_2"/>
    <property type="match status" value="5"/>
</dbReference>
<dbReference type="GO" id="GO:0005654">
    <property type="term" value="C:nucleoplasm"/>
    <property type="evidence" value="ECO:0007669"/>
    <property type="project" value="UniProtKB-SubCell"/>
</dbReference>
<dbReference type="GO" id="GO:0000463">
    <property type="term" value="P:maturation of LSU-rRNA from tricistronic rRNA transcript (SSU-rRNA, 5.8S rRNA, LSU-rRNA)"/>
    <property type="evidence" value="ECO:0007669"/>
    <property type="project" value="UniProtKB-UniRule"/>
</dbReference>
<dbReference type="OrthoDB" id="10251381at2759"/>
<dbReference type="InterPro" id="IPR012972">
    <property type="entry name" value="NLE"/>
</dbReference>
<feature type="repeat" description="WD" evidence="7">
    <location>
        <begin position="311"/>
        <end position="348"/>
    </location>
</feature>
<sequence length="440" mass="49417">MVEKKVNNKEESKVKVKFITNDPNIRVTDTPIAVPVRLARLGLSEVIHHLREDIEENSKPFDFLINGKFIRTTLDTHIKNNSLSEEDIITIEYLEAITEPKREKECQHDDWVSSVHGGNFGLIVSGSYDLGVRVWDSEGNLISTGTGHLAGVKCVSWINDKDNSNLSFVSASLDKTLRVWNFNKEQSEIKALAVLKEHTGSVESVDVSPDQTRIVSGSMDGTIKLWSIKNIPNTPAAAPSNSSLKKRKTTTAPETIHEITESIQSVSVPNCQGITTVNWETQFQLLSGSMDHNIKLWDVNTLTQTESIHTSSSLTDISYTVESGLIASAHKDKTIRIWDPRESDQTKAQIQSLFSHKTWVTSVCWKPNSKHHLCSTSHDGTIKYWDIRTKIPFYTIDNLEKTNEKVLTSSWINNNNNDNYSIVSGGTDSKLRIHYNDNNN</sequence>
<feature type="repeat" description="WD" evidence="7">
    <location>
        <begin position="353"/>
        <end position="395"/>
    </location>
</feature>
<evidence type="ECO:0000256" key="3">
    <source>
        <dbReference type="ARBA" id="ARBA00022574"/>
    </source>
</evidence>
<dbReference type="InterPro" id="IPR019775">
    <property type="entry name" value="WD40_repeat_CS"/>
</dbReference>
<dbReference type="PROSITE" id="PS50294">
    <property type="entry name" value="WD_REPEATS_REGION"/>
    <property type="match status" value="2"/>
</dbReference>
<dbReference type="InterPro" id="IPR001680">
    <property type="entry name" value="WD40_rpt"/>
</dbReference>
<dbReference type="Gene3D" id="2.130.10.10">
    <property type="entry name" value="YVTN repeat-like/Quinoprotein amine dehydrogenase"/>
    <property type="match status" value="1"/>
</dbReference>
<dbReference type="InterPro" id="IPR028599">
    <property type="entry name" value="WDR12/Ytm1"/>
</dbReference>
<dbReference type="eggNOG" id="KOG0313">
    <property type="taxonomic scope" value="Eukaryota"/>
</dbReference>
<dbReference type="AlphaFoldDB" id="F0Z8W9"/>
<dbReference type="Proteomes" id="UP000001064">
    <property type="component" value="Unassembled WGS sequence"/>
</dbReference>
<dbReference type="InterPro" id="IPR020472">
    <property type="entry name" value="WD40_PAC1"/>
</dbReference>
<evidence type="ECO:0000256" key="1">
    <source>
        <dbReference type="ARBA" id="ARBA00022517"/>
    </source>
</evidence>
<evidence type="ECO:0000313" key="10">
    <source>
        <dbReference type="Proteomes" id="UP000001064"/>
    </source>
</evidence>
<dbReference type="KEGG" id="dpp:DICPUDRAFT_26566"/>
<feature type="repeat" description="WD" evidence="7">
    <location>
        <begin position="145"/>
        <end position="190"/>
    </location>
</feature>